<reference evidence="2 3" key="1">
    <citation type="submission" date="2019-06" db="EMBL/GenBank/DDBJ databases">
        <title>Metagenome assembled Genome of Spiribacter salinus SL48-SHIP from the microbial mat of Salt Lake 48 (Novosibirsk region, Russia).</title>
        <authorList>
            <person name="Shipova A."/>
            <person name="Rozanov A.S."/>
            <person name="Bryanskaya A.V."/>
            <person name="Peltek S.E."/>
        </authorList>
    </citation>
    <scope>NUCLEOTIDE SEQUENCE [LARGE SCALE GENOMIC DNA]</scope>
    <source>
        <strain evidence="2">SL48-SHIP-2</strain>
    </source>
</reference>
<protein>
    <submittedName>
        <fullName evidence="2">Uncharacterized protein</fullName>
    </submittedName>
</protein>
<evidence type="ECO:0000313" key="2">
    <source>
        <dbReference type="EMBL" id="TQE94821.1"/>
    </source>
</evidence>
<feature type="compositionally biased region" description="Basic and acidic residues" evidence="1">
    <location>
        <begin position="1"/>
        <end position="13"/>
    </location>
</feature>
<dbReference type="Proteomes" id="UP000315400">
    <property type="component" value="Unassembled WGS sequence"/>
</dbReference>
<name>A0A540VDI1_9GAMM</name>
<comment type="caution">
    <text evidence="2">The sequence shown here is derived from an EMBL/GenBank/DDBJ whole genome shotgun (WGS) entry which is preliminary data.</text>
</comment>
<feature type="region of interest" description="Disordered" evidence="1">
    <location>
        <begin position="1"/>
        <end position="30"/>
    </location>
</feature>
<dbReference type="EMBL" id="VIFK01000406">
    <property type="protein sequence ID" value="TQE94821.1"/>
    <property type="molecule type" value="Genomic_DNA"/>
</dbReference>
<feature type="compositionally biased region" description="Low complexity" evidence="1">
    <location>
        <begin position="16"/>
        <end position="26"/>
    </location>
</feature>
<organism evidence="2 3">
    <name type="scientific">Spiribacter salinus</name>
    <dbReference type="NCBI Taxonomy" id="1335746"/>
    <lineage>
        <taxon>Bacteria</taxon>
        <taxon>Pseudomonadati</taxon>
        <taxon>Pseudomonadota</taxon>
        <taxon>Gammaproteobacteria</taxon>
        <taxon>Chromatiales</taxon>
        <taxon>Ectothiorhodospiraceae</taxon>
        <taxon>Spiribacter</taxon>
    </lineage>
</organism>
<dbReference type="AlphaFoldDB" id="A0A540VDI1"/>
<proteinExistence type="predicted"/>
<gene>
    <name evidence="2" type="ORF">FKY71_17480</name>
</gene>
<evidence type="ECO:0000313" key="3">
    <source>
        <dbReference type="Proteomes" id="UP000315400"/>
    </source>
</evidence>
<sequence>MDRHCAEHPDRYVKGPPRVARPPAAVSINPDDGRTAAELLATPDAFKVSPTPVSIKLPEVVT</sequence>
<evidence type="ECO:0000256" key="1">
    <source>
        <dbReference type="SAM" id="MobiDB-lite"/>
    </source>
</evidence>
<accession>A0A540VDI1</accession>